<keyword evidence="3" id="KW-0597">Phosphoprotein</keyword>
<reference evidence="6 7" key="1">
    <citation type="submission" date="2017-05" db="EMBL/GenBank/DDBJ databases">
        <title>Genomic insights into alkan degradation activity of Oleiphilus messinensis.</title>
        <authorList>
            <person name="Kozyavkin S.A."/>
            <person name="Slesarev A.I."/>
            <person name="Golyshin P.N."/>
            <person name="Korzhenkov A."/>
            <person name="Golyshina O.N."/>
            <person name="Toshchakov S.V."/>
        </authorList>
    </citation>
    <scope>NUCLEOTIDE SEQUENCE [LARGE SCALE GENOMIC DNA]</scope>
    <source>
        <strain evidence="6 7">ME102</strain>
    </source>
</reference>
<feature type="transmembrane region" description="Helical" evidence="4">
    <location>
        <begin position="224"/>
        <end position="249"/>
    </location>
</feature>
<dbReference type="Gene3D" id="1.10.287.130">
    <property type="match status" value="1"/>
</dbReference>
<keyword evidence="4" id="KW-1133">Transmembrane helix</keyword>
<evidence type="ECO:0000313" key="6">
    <source>
        <dbReference type="EMBL" id="ARU58973.1"/>
    </source>
</evidence>
<dbReference type="InterPro" id="IPR036097">
    <property type="entry name" value="HisK_dim/P_sf"/>
</dbReference>
<keyword evidence="6" id="KW-0418">Kinase</keyword>
<evidence type="ECO:0000256" key="4">
    <source>
        <dbReference type="SAM" id="Phobius"/>
    </source>
</evidence>
<dbReference type="PRINTS" id="PR00344">
    <property type="entry name" value="BCTRLSENSOR"/>
</dbReference>
<accession>A0A1Y0IHS6</accession>
<evidence type="ECO:0000256" key="3">
    <source>
        <dbReference type="ARBA" id="ARBA00022553"/>
    </source>
</evidence>
<evidence type="ECO:0000256" key="1">
    <source>
        <dbReference type="ARBA" id="ARBA00000085"/>
    </source>
</evidence>
<dbReference type="Proteomes" id="UP000196027">
    <property type="component" value="Chromosome"/>
</dbReference>
<dbReference type="EC" id="2.7.13.3" evidence="2"/>
<dbReference type="SMART" id="SM00388">
    <property type="entry name" value="HisKA"/>
    <property type="match status" value="1"/>
</dbReference>
<dbReference type="SUPFAM" id="SSF55874">
    <property type="entry name" value="ATPase domain of HSP90 chaperone/DNA topoisomerase II/histidine kinase"/>
    <property type="match status" value="1"/>
</dbReference>
<comment type="catalytic activity">
    <reaction evidence="1">
        <text>ATP + protein L-histidine = ADP + protein N-phospho-L-histidine.</text>
        <dbReference type="EC" id="2.7.13.3"/>
    </reaction>
</comment>
<dbReference type="InterPro" id="IPR003594">
    <property type="entry name" value="HATPase_dom"/>
</dbReference>
<protein>
    <recommendedName>
        <fullName evidence="2">histidine kinase</fullName>
        <ecNumber evidence="2">2.7.13.3</ecNumber>
    </recommendedName>
</protein>
<dbReference type="Gene3D" id="3.30.565.10">
    <property type="entry name" value="Histidine kinase-like ATPase, C-terminal domain"/>
    <property type="match status" value="1"/>
</dbReference>
<dbReference type="KEGG" id="ome:OLMES_4986"/>
<feature type="domain" description="Histidine kinase" evidence="5">
    <location>
        <begin position="418"/>
        <end position="613"/>
    </location>
</feature>
<organism evidence="6 7">
    <name type="scientific">Oleiphilus messinensis</name>
    <dbReference type="NCBI Taxonomy" id="141451"/>
    <lineage>
        <taxon>Bacteria</taxon>
        <taxon>Pseudomonadati</taxon>
        <taxon>Pseudomonadota</taxon>
        <taxon>Gammaproteobacteria</taxon>
        <taxon>Oceanospirillales</taxon>
        <taxon>Oleiphilaceae</taxon>
        <taxon>Oleiphilus</taxon>
    </lineage>
</organism>
<dbReference type="InterPro" id="IPR005467">
    <property type="entry name" value="His_kinase_dom"/>
</dbReference>
<dbReference type="InterPro" id="IPR004358">
    <property type="entry name" value="Sig_transdc_His_kin-like_C"/>
</dbReference>
<evidence type="ECO:0000259" key="5">
    <source>
        <dbReference type="PROSITE" id="PS50109"/>
    </source>
</evidence>
<sequence length="620" mass="69435">MWLTILLSVSVASWLWYKGHREKGLSILACYTLLMAVWCLGHLLGFNGNASLAALILLLNPLMPTTFLHFILQWLAPLFTESQDHQKHISRWMRWLYGSAIILVTLTWLSGGGHFQAWLDFPLFFHLDFPGWVNLIYAIAVGAAAHVVLFIAFMISTGNLRRSIIAMFITGIWGFILSVSFIFPSMNMQLFPYAMLALPSYPILVVYSVVRYRLIEVNAWVSKGVLWAAILTISMLAMSVLLALLAPLGLADLAGVPSAQLILYSGILLFIAGVLYGPAKEFADRLIYPDGMLDNNTLDAWVNAFSRANSWGELEHTAYTLWQQQTRTPCHILIDTDSLQNAPSSQNHFNCQKQNGTWLCRCTSWEETSPGIQRMAETFAQLLASACQSLDRALLLAEAERKRLQQKHLIELGGLTAAIAHELRNPLNIIAMAATQTEQQTRQHIQTQIQRAELLIKDVLSYSGSLELNLQRTDLSALFKSVCLQCEKLFNKKINLEASDGLWITVDAHRIQQVLVNLLDNAAAFTSDSGCVKAVLQKHPDSIRIGIHNNGPRIPDNMLPQLFHPFVSKRAGGSGLGLAIVRRIVNEHQGKVWHSGTEPDWPVTFFVELPLKPTLHRETR</sequence>
<dbReference type="CDD" id="cd00082">
    <property type="entry name" value="HisKA"/>
    <property type="match status" value="1"/>
</dbReference>
<keyword evidence="4" id="KW-0812">Transmembrane</keyword>
<gene>
    <name evidence="6" type="ORF">OLMES_4986</name>
</gene>
<dbReference type="EMBL" id="CP021425">
    <property type="protein sequence ID" value="ARU58973.1"/>
    <property type="molecule type" value="Genomic_DNA"/>
</dbReference>
<keyword evidence="4" id="KW-0472">Membrane</keyword>
<feature type="transmembrane region" description="Helical" evidence="4">
    <location>
        <begin position="261"/>
        <end position="279"/>
    </location>
</feature>
<dbReference type="SMART" id="SM00387">
    <property type="entry name" value="HATPase_c"/>
    <property type="match status" value="1"/>
</dbReference>
<keyword evidence="7" id="KW-1185">Reference proteome</keyword>
<dbReference type="PANTHER" id="PTHR43547:SF2">
    <property type="entry name" value="HYBRID SIGNAL TRANSDUCTION HISTIDINE KINASE C"/>
    <property type="match status" value="1"/>
</dbReference>
<dbReference type="PANTHER" id="PTHR43547">
    <property type="entry name" value="TWO-COMPONENT HISTIDINE KINASE"/>
    <property type="match status" value="1"/>
</dbReference>
<proteinExistence type="predicted"/>
<dbReference type="Pfam" id="PF00512">
    <property type="entry name" value="HisKA"/>
    <property type="match status" value="1"/>
</dbReference>
<feature type="transmembrane region" description="Helical" evidence="4">
    <location>
        <begin position="25"/>
        <end position="46"/>
    </location>
</feature>
<feature type="transmembrane region" description="Helical" evidence="4">
    <location>
        <begin position="52"/>
        <end position="75"/>
    </location>
</feature>
<dbReference type="SUPFAM" id="SSF47384">
    <property type="entry name" value="Homodimeric domain of signal transducing histidine kinase"/>
    <property type="match status" value="1"/>
</dbReference>
<name>A0A1Y0IHS6_9GAMM</name>
<dbReference type="PROSITE" id="PS50109">
    <property type="entry name" value="HIS_KIN"/>
    <property type="match status" value="1"/>
</dbReference>
<dbReference type="InterPro" id="IPR003661">
    <property type="entry name" value="HisK_dim/P_dom"/>
</dbReference>
<evidence type="ECO:0000313" key="7">
    <source>
        <dbReference type="Proteomes" id="UP000196027"/>
    </source>
</evidence>
<evidence type="ECO:0000256" key="2">
    <source>
        <dbReference type="ARBA" id="ARBA00012438"/>
    </source>
</evidence>
<feature type="transmembrane region" description="Helical" evidence="4">
    <location>
        <begin position="190"/>
        <end position="212"/>
    </location>
</feature>
<feature type="transmembrane region" description="Helical" evidence="4">
    <location>
        <begin position="135"/>
        <end position="155"/>
    </location>
</feature>
<feature type="transmembrane region" description="Helical" evidence="4">
    <location>
        <begin position="164"/>
        <end position="184"/>
    </location>
</feature>
<keyword evidence="6" id="KW-0808">Transferase</keyword>
<dbReference type="InterPro" id="IPR036890">
    <property type="entry name" value="HATPase_C_sf"/>
</dbReference>
<dbReference type="Pfam" id="PF02518">
    <property type="entry name" value="HATPase_c"/>
    <property type="match status" value="1"/>
</dbReference>
<feature type="transmembrane region" description="Helical" evidence="4">
    <location>
        <begin position="95"/>
        <end position="115"/>
    </location>
</feature>
<dbReference type="AlphaFoldDB" id="A0A1Y0IHS6"/>
<dbReference type="GO" id="GO:0000155">
    <property type="term" value="F:phosphorelay sensor kinase activity"/>
    <property type="evidence" value="ECO:0007669"/>
    <property type="project" value="InterPro"/>
</dbReference>